<organism evidence="6 7">
    <name type="scientific">Fictibacillus phosphorivorans</name>
    <dbReference type="NCBI Taxonomy" id="1221500"/>
    <lineage>
        <taxon>Bacteria</taxon>
        <taxon>Bacillati</taxon>
        <taxon>Bacillota</taxon>
        <taxon>Bacilli</taxon>
        <taxon>Bacillales</taxon>
        <taxon>Fictibacillaceae</taxon>
        <taxon>Fictibacillus</taxon>
    </lineage>
</organism>
<evidence type="ECO:0000256" key="1">
    <source>
        <dbReference type="ARBA" id="ARBA00004141"/>
    </source>
</evidence>
<dbReference type="EMBL" id="CP015378">
    <property type="protein sequence ID" value="ANC76657.1"/>
    <property type="molecule type" value="Genomic_DNA"/>
</dbReference>
<evidence type="ECO:0000256" key="4">
    <source>
        <dbReference type="ARBA" id="ARBA00022989"/>
    </source>
</evidence>
<evidence type="ECO:0000256" key="5">
    <source>
        <dbReference type="ARBA" id="ARBA00023136"/>
    </source>
</evidence>
<reference evidence="6 7" key="1">
    <citation type="submission" date="2016-04" db="EMBL/GenBank/DDBJ databases">
        <title>Complete genome sequence of Fictibacillus phosphorivorans G25-29, a strain toxic to nematodes.</title>
        <authorList>
            <person name="Zheng Z."/>
        </authorList>
    </citation>
    <scope>NUCLEOTIDE SEQUENCE [LARGE SCALE GENOMIC DNA]</scope>
    <source>
        <strain evidence="6 7">G25-29</strain>
    </source>
</reference>
<keyword evidence="4" id="KW-1133">Transmembrane helix</keyword>
<dbReference type="Pfam" id="PF03741">
    <property type="entry name" value="TerC"/>
    <property type="match status" value="1"/>
</dbReference>
<dbReference type="GO" id="GO:0016020">
    <property type="term" value="C:membrane"/>
    <property type="evidence" value="ECO:0007669"/>
    <property type="project" value="UniProtKB-SubCell"/>
</dbReference>
<dbReference type="InterPro" id="IPR005496">
    <property type="entry name" value="Integral_membrane_TerC"/>
</dbReference>
<evidence type="ECO:0000313" key="7">
    <source>
        <dbReference type="Proteomes" id="UP000076623"/>
    </source>
</evidence>
<dbReference type="PANTHER" id="PTHR30238:SF4">
    <property type="entry name" value="SLL1022 PROTEIN"/>
    <property type="match status" value="1"/>
</dbReference>
<dbReference type="RefSeq" id="WP_066393128.1">
    <property type="nucleotide sequence ID" value="NZ_CP015378.1"/>
</dbReference>
<proteinExistence type="inferred from homology"/>
<evidence type="ECO:0000256" key="2">
    <source>
        <dbReference type="ARBA" id="ARBA00007511"/>
    </source>
</evidence>
<dbReference type="NCBIfam" id="TIGR03717">
    <property type="entry name" value="R_switched_YjbE"/>
    <property type="match status" value="1"/>
</dbReference>
<evidence type="ECO:0000313" key="6">
    <source>
        <dbReference type="EMBL" id="ANC76657.1"/>
    </source>
</evidence>
<dbReference type="PANTHER" id="PTHR30238">
    <property type="entry name" value="MEMBRANE BOUND PREDICTED REDOX MODULATOR"/>
    <property type="match status" value="1"/>
</dbReference>
<evidence type="ECO:0000256" key="3">
    <source>
        <dbReference type="ARBA" id="ARBA00022692"/>
    </source>
</evidence>
<dbReference type="AlphaFoldDB" id="A0A160IL71"/>
<keyword evidence="5" id="KW-0472">Membrane</keyword>
<dbReference type="InterPro" id="IPR022301">
    <property type="entry name" value="Integral_membrane_YjbE"/>
</dbReference>
<protein>
    <submittedName>
        <fullName evidence="6">Uncharacterized protein</fullName>
    </submittedName>
</protein>
<comment type="similarity">
    <text evidence="2">Belongs to the TerC family.</text>
</comment>
<keyword evidence="7" id="KW-1185">Reference proteome</keyword>
<accession>A0A160IL71</accession>
<gene>
    <name evidence="6" type="ORF">ABE65_007525</name>
</gene>
<dbReference type="OrthoDB" id="5295733at2"/>
<dbReference type="Proteomes" id="UP000076623">
    <property type="component" value="Chromosome"/>
</dbReference>
<dbReference type="KEGG" id="fpn:ABE65_007525"/>
<comment type="subcellular location">
    <subcellularLocation>
        <location evidence="1">Membrane</location>
        <topology evidence="1">Multi-pass membrane protein</topology>
    </subcellularLocation>
</comment>
<keyword evidence="3" id="KW-0812">Transmembrane</keyword>
<sequence>METEFLISLLQIIAIDILLGGDNAIVIALASRNLPEAQRNKAIFLGTGLAIVVRVVLTIVAVYLLNIPFLYLAGGILLLIIAYKLILEEDDELDVKAGKNLSDAVKTIVFADIAMGLDNVLAVAGAAHGNIVLVVIGLLVSVPIIIWGSKIILHFMERFPVLIYIGAGVLAFTSAGMIVEERMIHSVFEGNDFLKYGLYVFLVVGVILAGILTNTFKKKRAN</sequence>
<name>A0A160IL71_9BACL</name>